<protein>
    <submittedName>
        <fullName evidence="1">Uncharacterized protein</fullName>
    </submittedName>
</protein>
<dbReference type="RefSeq" id="WP_406856138.1">
    <property type="nucleotide sequence ID" value="NZ_CP157484.1"/>
</dbReference>
<name>A0AAU7JFX3_9HYPH</name>
<dbReference type="EMBL" id="CP157484">
    <property type="protein sequence ID" value="XBO39298.1"/>
    <property type="molecule type" value="Genomic_DNA"/>
</dbReference>
<dbReference type="AlphaFoldDB" id="A0AAU7JFX3"/>
<reference evidence="1" key="1">
    <citation type="submission" date="2024-05" db="EMBL/GenBank/DDBJ databases">
        <authorList>
            <person name="Kim S."/>
            <person name="Heo J."/>
            <person name="Choi H."/>
            <person name="Choi Y."/>
            <person name="Kwon S.-W."/>
            <person name="Kim Y."/>
        </authorList>
    </citation>
    <scope>NUCLEOTIDE SEQUENCE</scope>
    <source>
        <strain evidence="1">KACC 23698</strain>
    </source>
</reference>
<accession>A0AAU7JFX3</accession>
<gene>
    <name evidence="1" type="ORF">ABEG18_00470</name>
</gene>
<sequence length="93" mass="10286">MSSLSEQVLRILSDVWNPLELLSHEAKAHYLTPANRITNVINNGQNEASINMMTYRFEREHGFSGAVSARNSAVRLLLALKPESEPPGPPDDA</sequence>
<evidence type="ECO:0000313" key="1">
    <source>
        <dbReference type="EMBL" id="XBO39298.1"/>
    </source>
</evidence>
<proteinExistence type="predicted"/>
<organism evidence="1">
    <name type="scientific">Alsobacter sp. KACC 23698</name>
    <dbReference type="NCBI Taxonomy" id="3149229"/>
    <lineage>
        <taxon>Bacteria</taxon>
        <taxon>Pseudomonadati</taxon>
        <taxon>Pseudomonadota</taxon>
        <taxon>Alphaproteobacteria</taxon>
        <taxon>Hyphomicrobiales</taxon>
        <taxon>Alsobacteraceae</taxon>
        <taxon>Alsobacter</taxon>
    </lineage>
</organism>